<organism evidence="2 3">
    <name type="scientific">Cryptotermes secundus</name>
    <dbReference type="NCBI Taxonomy" id="105785"/>
    <lineage>
        <taxon>Eukaryota</taxon>
        <taxon>Metazoa</taxon>
        <taxon>Ecdysozoa</taxon>
        <taxon>Arthropoda</taxon>
        <taxon>Hexapoda</taxon>
        <taxon>Insecta</taxon>
        <taxon>Pterygota</taxon>
        <taxon>Neoptera</taxon>
        <taxon>Polyneoptera</taxon>
        <taxon>Dictyoptera</taxon>
        <taxon>Blattodea</taxon>
        <taxon>Blattoidea</taxon>
        <taxon>Termitoidae</taxon>
        <taxon>Kalotermitidae</taxon>
        <taxon>Cryptotermitinae</taxon>
        <taxon>Cryptotermes</taxon>
    </lineage>
</organism>
<dbReference type="OrthoDB" id="8190435at2759"/>
<evidence type="ECO:0000313" key="3">
    <source>
        <dbReference type="Proteomes" id="UP000235965"/>
    </source>
</evidence>
<protein>
    <submittedName>
        <fullName evidence="2">Uncharacterized protein</fullName>
    </submittedName>
</protein>
<reference evidence="2 3" key="1">
    <citation type="submission" date="2017-12" db="EMBL/GenBank/DDBJ databases">
        <title>Hemimetabolous genomes reveal molecular basis of termite eusociality.</title>
        <authorList>
            <person name="Harrison M.C."/>
            <person name="Jongepier E."/>
            <person name="Robertson H.M."/>
            <person name="Arning N."/>
            <person name="Bitard-Feildel T."/>
            <person name="Chao H."/>
            <person name="Childers C.P."/>
            <person name="Dinh H."/>
            <person name="Doddapaneni H."/>
            <person name="Dugan S."/>
            <person name="Gowin J."/>
            <person name="Greiner C."/>
            <person name="Han Y."/>
            <person name="Hu H."/>
            <person name="Hughes D.S.T."/>
            <person name="Huylmans A.-K."/>
            <person name="Kemena C."/>
            <person name="Kremer L.P.M."/>
            <person name="Lee S.L."/>
            <person name="Lopez-Ezquerra A."/>
            <person name="Mallet L."/>
            <person name="Monroy-Kuhn J.M."/>
            <person name="Moser A."/>
            <person name="Murali S.C."/>
            <person name="Muzny D.M."/>
            <person name="Otani S."/>
            <person name="Piulachs M.-D."/>
            <person name="Poelchau M."/>
            <person name="Qu J."/>
            <person name="Schaub F."/>
            <person name="Wada-Katsumata A."/>
            <person name="Worley K.C."/>
            <person name="Xie Q."/>
            <person name="Ylla G."/>
            <person name="Poulsen M."/>
            <person name="Gibbs R.A."/>
            <person name="Schal C."/>
            <person name="Richards S."/>
            <person name="Belles X."/>
            <person name="Korb J."/>
            <person name="Bornberg-Bauer E."/>
        </authorList>
    </citation>
    <scope>NUCLEOTIDE SEQUENCE [LARGE SCALE GENOMIC DNA]</scope>
    <source>
        <tissue evidence="2">Whole body</tissue>
    </source>
</reference>
<dbReference type="EMBL" id="NEVH01021011">
    <property type="protein sequence ID" value="PNF20169.1"/>
    <property type="molecule type" value="Genomic_DNA"/>
</dbReference>
<evidence type="ECO:0000256" key="1">
    <source>
        <dbReference type="SAM" id="MobiDB-lite"/>
    </source>
</evidence>
<comment type="caution">
    <text evidence="2">The sequence shown here is derived from an EMBL/GenBank/DDBJ whole genome shotgun (WGS) entry which is preliminary data.</text>
</comment>
<proteinExistence type="predicted"/>
<accession>A0A2J7PV07</accession>
<feature type="compositionally biased region" description="Polar residues" evidence="1">
    <location>
        <begin position="133"/>
        <end position="162"/>
    </location>
</feature>
<sequence>MENSNRNKIELFRLVAVLEKILDATTKTMKLLHESCDEAQNLLNNWHIPDTSVPGELPHCTCNDDDEDDYSKIIEVAKDIEQVVEQAQKLRETLSASKPQAKGLLLTKKPNTGKICQLGFTSKKLNDKVQKKTPSAKFSSVKPLTTGNGSLKRMVNNSVVRRSSPDNHSPRATQTNTSWQSIPIPILSGNCDKKSVIKPRLKPNLSLQTTYQKDFSIHTDSSTTRHKIVRSCFSKPKESSVKDENTAMSWSKNTNALYVKNMERDTKLSNSTSFSEKMGISDLEDLLSQVIVYPNVSVKPDIKKSTTPPVKLNYCLLHSDKTAHITKSDYRAVKLAEAVDVLGVPSDLIKALKTYHSFFERRQRGKKCGIDAGKGKVAARSFLNKLSTMNDASWKKFAYEPLVELFMEYAALLSEVSRLMECKFKEKNDELLAGLQKKYEHLENKYCKCSNIHESAFMQPNTQNHNGSITEENYKHCTPQDGCAMIGLWNLNSRERFKGMQQIILDPHRNNTNESELYSQRN</sequence>
<feature type="region of interest" description="Disordered" evidence="1">
    <location>
        <begin position="133"/>
        <end position="177"/>
    </location>
</feature>
<name>A0A2J7PV07_9NEOP</name>
<gene>
    <name evidence="2" type="ORF">B7P43_G18341</name>
</gene>
<keyword evidence="3" id="KW-1185">Reference proteome</keyword>
<dbReference type="AlphaFoldDB" id="A0A2J7PV07"/>
<dbReference type="Proteomes" id="UP000235965">
    <property type="component" value="Unassembled WGS sequence"/>
</dbReference>
<dbReference type="InParanoid" id="A0A2J7PV07"/>
<evidence type="ECO:0000313" key="2">
    <source>
        <dbReference type="EMBL" id="PNF20169.1"/>
    </source>
</evidence>